<protein>
    <submittedName>
        <fullName evidence="12">TonB family protein</fullName>
    </submittedName>
</protein>
<keyword evidence="4" id="KW-1003">Cell membrane</keyword>
<evidence type="ECO:0000313" key="13">
    <source>
        <dbReference type="Proteomes" id="UP000515312"/>
    </source>
</evidence>
<feature type="region of interest" description="Disordered" evidence="10">
    <location>
        <begin position="174"/>
        <end position="206"/>
    </location>
</feature>
<evidence type="ECO:0000256" key="6">
    <source>
        <dbReference type="ARBA" id="ARBA00022692"/>
    </source>
</evidence>
<dbReference type="SUPFAM" id="SSF74653">
    <property type="entry name" value="TolA/TonB C-terminal domain"/>
    <property type="match status" value="1"/>
</dbReference>
<evidence type="ECO:0000256" key="7">
    <source>
        <dbReference type="ARBA" id="ARBA00022927"/>
    </source>
</evidence>
<gene>
    <name evidence="12" type="ORF">H7849_04350</name>
</gene>
<dbReference type="GO" id="GO:0015031">
    <property type="term" value="P:protein transport"/>
    <property type="evidence" value="ECO:0007669"/>
    <property type="project" value="UniProtKB-KW"/>
</dbReference>
<evidence type="ECO:0000259" key="11">
    <source>
        <dbReference type="PROSITE" id="PS52015"/>
    </source>
</evidence>
<dbReference type="GO" id="GO:0005886">
    <property type="term" value="C:plasma membrane"/>
    <property type="evidence" value="ECO:0007669"/>
    <property type="project" value="UniProtKB-SubCell"/>
</dbReference>
<accession>A0A7G8BKY7</accession>
<dbReference type="GO" id="GO:0055085">
    <property type="term" value="P:transmembrane transport"/>
    <property type="evidence" value="ECO:0007669"/>
    <property type="project" value="InterPro"/>
</dbReference>
<feature type="compositionally biased region" description="Gly residues" evidence="10">
    <location>
        <begin position="179"/>
        <end position="206"/>
    </location>
</feature>
<evidence type="ECO:0000256" key="5">
    <source>
        <dbReference type="ARBA" id="ARBA00022519"/>
    </source>
</evidence>
<keyword evidence="5" id="KW-0997">Cell inner membrane</keyword>
<keyword evidence="7" id="KW-0653">Protein transport</keyword>
<keyword evidence="9" id="KW-0472">Membrane</keyword>
<dbReference type="InterPro" id="IPR006260">
    <property type="entry name" value="TonB/TolA_C"/>
</dbReference>
<keyword evidence="13" id="KW-1185">Reference proteome</keyword>
<dbReference type="EMBL" id="CP060394">
    <property type="protein sequence ID" value="QNI33207.1"/>
    <property type="molecule type" value="Genomic_DNA"/>
</dbReference>
<keyword evidence="8" id="KW-1133">Transmembrane helix</keyword>
<dbReference type="InterPro" id="IPR037682">
    <property type="entry name" value="TonB_C"/>
</dbReference>
<evidence type="ECO:0000256" key="1">
    <source>
        <dbReference type="ARBA" id="ARBA00004383"/>
    </source>
</evidence>
<evidence type="ECO:0000256" key="8">
    <source>
        <dbReference type="ARBA" id="ARBA00022989"/>
    </source>
</evidence>
<name>A0A7G8BKY7_9BACT</name>
<keyword evidence="3" id="KW-0813">Transport</keyword>
<dbReference type="NCBIfam" id="TIGR01352">
    <property type="entry name" value="tonB_Cterm"/>
    <property type="match status" value="1"/>
</dbReference>
<comment type="subcellular location">
    <subcellularLocation>
        <location evidence="1">Cell inner membrane</location>
        <topology evidence="1">Single-pass membrane protein</topology>
        <orientation evidence="1">Periplasmic side</orientation>
    </subcellularLocation>
</comment>
<organism evidence="12 13">
    <name type="scientific">Alloacidobacterium dinghuense</name>
    <dbReference type="NCBI Taxonomy" id="2763107"/>
    <lineage>
        <taxon>Bacteria</taxon>
        <taxon>Pseudomonadati</taxon>
        <taxon>Acidobacteriota</taxon>
        <taxon>Terriglobia</taxon>
        <taxon>Terriglobales</taxon>
        <taxon>Acidobacteriaceae</taxon>
        <taxon>Alloacidobacterium</taxon>
    </lineage>
</organism>
<evidence type="ECO:0000313" key="12">
    <source>
        <dbReference type="EMBL" id="QNI33207.1"/>
    </source>
</evidence>
<reference evidence="12 13" key="1">
    <citation type="submission" date="2020-08" db="EMBL/GenBank/DDBJ databases">
        <title>Edaphobacter telluris sp. nov. and Acidobacterium dinghuensis sp. nov., two acidobacteria isolated from forest soil.</title>
        <authorList>
            <person name="Fu J."/>
            <person name="Qiu L."/>
        </authorList>
    </citation>
    <scope>NUCLEOTIDE SEQUENCE [LARGE SCALE GENOMIC DNA]</scope>
    <source>
        <strain evidence="12">4Y35</strain>
    </source>
</reference>
<dbReference type="PANTHER" id="PTHR33446">
    <property type="entry name" value="PROTEIN TONB-RELATED"/>
    <property type="match status" value="1"/>
</dbReference>
<evidence type="ECO:0000256" key="3">
    <source>
        <dbReference type="ARBA" id="ARBA00022448"/>
    </source>
</evidence>
<dbReference type="Gene3D" id="3.30.1150.10">
    <property type="match status" value="1"/>
</dbReference>
<dbReference type="Proteomes" id="UP000515312">
    <property type="component" value="Chromosome"/>
</dbReference>
<dbReference type="RefSeq" id="WP_186744447.1">
    <property type="nucleotide sequence ID" value="NZ_CP060394.1"/>
</dbReference>
<evidence type="ECO:0000256" key="2">
    <source>
        <dbReference type="ARBA" id="ARBA00006555"/>
    </source>
</evidence>
<feature type="domain" description="TonB C-terminal" evidence="11">
    <location>
        <begin position="220"/>
        <end position="309"/>
    </location>
</feature>
<dbReference type="AlphaFoldDB" id="A0A7G8BKY7"/>
<dbReference type="PROSITE" id="PS52015">
    <property type="entry name" value="TONB_CTD"/>
    <property type="match status" value="1"/>
</dbReference>
<comment type="similarity">
    <text evidence="2">Belongs to the TonB family.</text>
</comment>
<dbReference type="Pfam" id="PF03544">
    <property type="entry name" value="TonB_C"/>
    <property type="match status" value="1"/>
</dbReference>
<evidence type="ECO:0000256" key="10">
    <source>
        <dbReference type="SAM" id="MobiDB-lite"/>
    </source>
</evidence>
<dbReference type="KEGG" id="adin:H7849_04350"/>
<proteinExistence type="inferred from homology"/>
<keyword evidence="6" id="KW-0812">Transmembrane</keyword>
<dbReference type="InterPro" id="IPR051045">
    <property type="entry name" value="TonB-dependent_transducer"/>
</dbReference>
<evidence type="ECO:0000256" key="4">
    <source>
        <dbReference type="ARBA" id="ARBA00022475"/>
    </source>
</evidence>
<evidence type="ECO:0000256" key="9">
    <source>
        <dbReference type="ARBA" id="ARBA00023136"/>
    </source>
</evidence>
<sequence>MLELENDTSVWKSLFSNLGDAFFSKRQPPLKLTSRPVAVADPMAVKRNPTSSAISFVMHAGMIGLIVWLTLQAHSHIVLPQKVSITPIDIKPFIPVTMPAAKAMGGGGGGGAHQIVEPSKGRIPPVAKTQTAPPQILRIDHPKLAVEPTVVMPQAVKLPDNNMPNVGLPQSPQVAMASQGGGSGSGFGQGSGGGLGSGHGNGIGPGSGGGYGGGVMSVGGGVAAPQVIHSVDPEFSDEARREKFTGAVAIQLIVDTNGNPQGIQVVRHLGMGLDEKAIAAIKQYKFKPAMYQGHPVAVRVVIDVNFHLY</sequence>